<feature type="chain" id="PRO_5047082234" evidence="1">
    <location>
        <begin position="24"/>
        <end position="114"/>
    </location>
</feature>
<accession>A0ABP0EWI0</accession>
<keyword evidence="3" id="KW-1185">Reference proteome</keyword>
<sequence length="114" mass="12653">MKAILATLALICLILAPPPFVTSAEPIENEVLGNVTHHSSGESLTDFYLAKILKENQISAFSLGNAFINRKCDEYCRKNTSHRSYNGDCDKKLFKALCRFCRRVKCGSSKGPLL</sequence>
<comment type="caution">
    <text evidence="2">The sequence shown here is derived from an EMBL/GenBank/DDBJ whole genome shotgun (WGS) entry which is preliminary data.</text>
</comment>
<name>A0ABP0EWI0_CLALP</name>
<dbReference type="EMBL" id="CAWYQH010000001">
    <property type="protein sequence ID" value="CAK8671786.1"/>
    <property type="molecule type" value="Genomic_DNA"/>
</dbReference>
<evidence type="ECO:0000313" key="2">
    <source>
        <dbReference type="EMBL" id="CAK8671786.1"/>
    </source>
</evidence>
<evidence type="ECO:0000256" key="1">
    <source>
        <dbReference type="SAM" id="SignalP"/>
    </source>
</evidence>
<dbReference type="Proteomes" id="UP001642483">
    <property type="component" value="Unassembled WGS sequence"/>
</dbReference>
<protein>
    <submittedName>
        <fullName evidence="2">Uncharacterized protein</fullName>
    </submittedName>
</protein>
<reference evidence="2 3" key="1">
    <citation type="submission" date="2024-02" db="EMBL/GenBank/DDBJ databases">
        <authorList>
            <person name="Daric V."/>
            <person name="Darras S."/>
        </authorList>
    </citation>
    <scope>NUCLEOTIDE SEQUENCE [LARGE SCALE GENOMIC DNA]</scope>
</reference>
<organism evidence="2 3">
    <name type="scientific">Clavelina lepadiformis</name>
    <name type="common">Light-bulb sea squirt</name>
    <name type="synonym">Ascidia lepadiformis</name>
    <dbReference type="NCBI Taxonomy" id="159417"/>
    <lineage>
        <taxon>Eukaryota</taxon>
        <taxon>Metazoa</taxon>
        <taxon>Chordata</taxon>
        <taxon>Tunicata</taxon>
        <taxon>Ascidiacea</taxon>
        <taxon>Aplousobranchia</taxon>
        <taxon>Clavelinidae</taxon>
        <taxon>Clavelina</taxon>
    </lineage>
</organism>
<proteinExistence type="predicted"/>
<keyword evidence="1" id="KW-0732">Signal</keyword>
<gene>
    <name evidence="2" type="ORF">CVLEPA_LOCUS823</name>
</gene>
<evidence type="ECO:0000313" key="3">
    <source>
        <dbReference type="Proteomes" id="UP001642483"/>
    </source>
</evidence>
<feature type="signal peptide" evidence="1">
    <location>
        <begin position="1"/>
        <end position="23"/>
    </location>
</feature>